<feature type="domain" description="HTH cro/C1-type" evidence="1">
    <location>
        <begin position="13"/>
        <end position="66"/>
    </location>
</feature>
<dbReference type="SMART" id="SM00530">
    <property type="entry name" value="HTH_XRE"/>
    <property type="match status" value="1"/>
</dbReference>
<dbReference type="Proteomes" id="UP000588098">
    <property type="component" value="Unassembled WGS sequence"/>
</dbReference>
<dbReference type="CDD" id="cd00093">
    <property type="entry name" value="HTH_XRE"/>
    <property type="match status" value="1"/>
</dbReference>
<proteinExistence type="predicted"/>
<sequence length="377" mass="40602">MVAVSSNEFGQRIRAALLARGLSMRAAARKLSYDPAYLSRICSGKQAPSVQFARDLGKLLGMGDELVAAATATLGATMLPLGLGLGLGVRDDELAQTIRTTSQQLVTLDNQGAGAAIAPLAARAYKAVRPRLTGAESDVLAAAAELAEVTGWLFFDAARIKAARAYTEAALALAQEADDRSIELLILQNLAMIEGWEGNLDEELNISAAMLDARLPPRVEAMFEMRAARALVGRGDIREGTYRFDRARGGSSSAADPSWVWWLDRREIDASRGSALLLAGRHHEALGWLRLGTDMRGSAVRISVTSALRASSLVTVQAWSDLEELAIGMHGMAHVVCSERARNLLLNVIERGTQQAPDPARDALAHLREILWDDELI</sequence>
<gene>
    <name evidence="2" type="ORF">FHS42_004414</name>
</gene>
<evidence type="ECO:0000313" key="3">
    <source>
        <dbReference type="Proteomes" id="UP000588098"/>
    </source>
</evidence>
<dbReference type="InterPro" id="IPR001387">
    <property type="entry name" value="Cro/C1-type_HTH"/>
</dbReference>
<organism evidence="2 3">
    <name type="scientific">Streptomyces zagrosensis</name>
    <dbReference type="NCBI Taxonomy" id="1042984"/>
    <lineage>
        <taxon>Bacteria</taxon>
        <taxon>Bacillati</taxon>
        <taxon>Actinomycetota</taxon>
        <taxon>Actinomycetes</taxon>
        <taxon>Kitasatosporales</taxon>
        <taxon>Streptomycetaceae</taxon>
        <taxon>Streptomyces</taxon>
    </lineage>
</organism>
<evidence type="ECO:0000259" key="1">
    <source>
        <dbReference type="PROSITE" id="PS50943"/>
    </source>
</evidence>
<dbReference type="PROSITE" id="PS50943">
    <property type="entry name" value="HTH_CROC1"/>
    <property type="match status" value="1"/>
</dbReference>
<dbReference type="AlphaFoldDB" id="A0A7W9UZR6"/>
<dbReference type="EMBL" id="JACHJL010000011">
    <property type="protein sequence ID" value="MBB5937335.1"/>
    <property type="molecule type" value="Genomic_DNA"/>
</dbReference>
<dbReference type="GO" id="GO:0003677">
    <property type="term" value="F:DNA binding"/>
    <property type="evidence" value="ECO:0007669"/>
    <property type="project" value="InterPro"/>
</dbReference>
<reference evidence="2 3" key="1">
    <citation type="submission" date="2020-08" db="EMBL/GenBank/DDBJ databases">
        <title>Genomic Encyclopedia of Type Strains, Phase III (KMG-III): the genomes of soil and plant-associated and newly described type strains.</title>
        <authorList>
            <person name="Whitman W."/>
        </authorList>
    </citation>
    <scope>NUCLEOTIDE SEQUENCE [LARGE SCALE GENOMIC DNA]</scope>
    <source>
        <strain evidence="2 3">CECT 8305</strain>
    </source>
</reference>
<name>A0A7W9UZR6_9ACTN</name>
<dbReference type="InterPro" id="IPR010982">
    <property type="entry name" value="Lambda_DNA-bd_dom_sf"/>
</dbReference>
<comment type="caution">
    <text evidence="2">The sequence shown here is derived from an EMBL/GenBank/DDBJ whole genome shotgun (WGS) entry which is preliminary data.</text>
</comment>
<dbReference type="Gene3D" id="1.10.260.40">
    <property type="entry name" value="lambda repressor-like DNA-binding domains"/>
    <property type="match status" value="1"/>
</dbReference>
<evidence type="ECO:0000313" key="2">
    <source>
        <dbReference type="EMBL" id="MBB5937335.1"/>
    </source>
</evidence>
<dbReference type="Pfam" id="PF13560">
    <property type="entry name" value="HTH_31"/>
    <property type="match status" value="1"/>
</dbReference>
<accession>A0A7W9UZR6</accession>
<protein>
    <submittedName>
        <fullName evidence="2">Transcriptional regulator with XRE-family HTH domain</fullName>
    </submittedName>
</protein>
<dbReference type="SUPFAM" id="SSF47413">
    <property type="entry name" value="lambda repressor-like DNA-binding domains"/>
    <property type="match status" value="1"/>
</dbReference>
<dbReference type="RefSeq" id="WP_184574229.1">
    <property type="nucleotide sequence ID" value="NZ_JACHJL010000011.1"/>
</dbReference>
<keyword evidence="3" id="KW-1185">Reference proteome</keyword>